<dbReference type="STRING" id="525904.Tter_1486"/>
<dbReference type="SUPFAM" id="SSF51338">
    <property type="entry name" value="Composite domain of metallo-dependent hydrolases"/>
    <property type="match status" value="1"/>
</dbReference>
<dbReference type="PANTHER" id="PTHR43794:SF5">
    <property type="entry name" value="CHLOROHYDROLASE FAMILY PROTEIN"/>
    <property type="match status" value="1"/>
</dbReference>
<keyword evidence="2 5" id="KW-0378">Hydrolase</keyword>
<keyword evidence="3" id="KW-0862">Zinc</keyword>
<dbReference type="EMBL" id="CP001825">
    <property type="protein sequence ID" value="ACZ42392.1"/>
    <property type="molecule type" value="Genomic_DNA"/>
</dbReference>
<dbReference type="Pfam" id="PF01979">
    <property type="entry name" value="Amidohydro_1"/>
    <property type="match status" value="1"/>
</dbReference>
<dbReference type="GO" id="GO:0016814">
    <property type="term" value="F:hydrolase activity, acting on carbon-nitrogen (but not peptide) bonds, in cyclic amidines"/>
    <property type="evidence" value="ECO:0007669"/>
    <property type="project" value="UniProtKB-ARBA"/>
</dbReference>
<proteinExistence type="predicted"/>
<evidence type="ECO:0000313" key="6">
    <source>
        <dbReference type="Proteomes" id="UP000000323"/>
    </source>
</evidence>
<dbReference type="AlphaFoldDB" id="D1CC77"/>
<dbReference type="InterPro" id="IPR011059">
    <property type="entry name" value="Metal-dep_hydrolase_composite"/>
</dbReference>
<dbReference type="OrthoDB" id="9807210at2"/>
<keyword evidence="6" id="KW-1185">Reference proteome</keyword>
<evidence type="ECO:0000256" key="1">
    <source>
        <dbReference type="ARBA" id="ARBA00022723"/>
    </source>
</evidence>
<protein>
    <submittedName>
        <fullName evidence="5">Amidohydrolase</fullName>
    </submittedName>
</protein>
<keyword evidence="1" id="KW-0479">Metal-binding</keyword>
<sequence length="435" mass="47604">MKTLLSGAVVVTCNESHNVLRPGDVLIEDDRIAFVGPKYEGDYDQKVHLGGYLLMPGLINAHTHSSMTLFRSKADDVDLRTFLQERVWPLEAKLTDEDAYVGSLLSAIEMLKSGVTCYVDMYFFEEGLVRAALDTGIRAVITPGIIEVPGLVKALGHWDQRTNTVIDFCRRWENYTGRIHTGLGPHAPYTLPFEALKEISSEAKRNDLPVHIHLVETKEERDNFNSKGLGSTVGALEEAGFFEAKVISAHSVWIEEGDEHIYTRHHAGVAHCPISNAKLGVGVAPINRMLSAGVNVGLGTDSAASNNNLNLWEELKFAPLIAKAVSQNPLVISAEQALWMATRLGAMAIHRSDIGVIANGMKADVIALDIDRPEFLPATTASDYVHHLVYSANKDMVKHVWVNGSKVVENGQLLMLDEAETIKKAGVVAARLLEG</sequence>
<dbReference type="InterPro" id="IPR032466">
    <property type="entry name" value="Metal_Hydrolase"/>
</dbReference>
<dbReference type="CDD" id="cd01298">
    <property type="entry name" value="ATZ_TRZ_like"/>
    <property type="match status" value="1"/>
</dbReference>
<reference evidence="6" key="1">
    <citation type="journal article" date="2010" name="Stand. Genomic Sci.">
        <title>Complete genome sequence of 'Thermobaculum terrenum' type strain (YNP1).</title>
        <authorList>
            <person name="Kiss H."/>
            <person name="Cleland D."/>
            <person name="Lapidus A."/>
            <person name="Lucas S."/>
            <person name="Glavina Del Rio T."/>
            <person name="Nolan M."/>
            <person name="Tice H."/>
            <person name="Han C."/>
            <person name="Goodwin L."/>
            <person name="Pitluck S."/>
            <person name="Liolios K."/>
            <person name="Ivanova N."/>
            <person name="Mavromatis K."/>
            <person name="Ovchinnikova G."/>
            <person name="Pati A."/>
            <person name="Chen A."/>
            <person name="Palaniappan K."/>
            <person name="Land M."/>
            <person name="Hauser L."/>
            <person name="Chang Y."/>
            <person name="Jeffries C."/>
            <person name="Lu M."/>
            <person name="Brettin T."/>
            <person name="Detter J."/>
            <person name="Goker M."/>
            <person name="Tindall B."/>
            <person name="Beck B."/>
            <person name="McDermott T."/>
            <person name="Woyke T."/>
            <person name="Bristow J."/>
            <person name="Eisen J."/>
            <person name="Markowitz V."/>
            <person name="Hugenholtz P."/>
            <person name="Kyrpides N."/>
            <person name="Klenk H."/>
            <person name="Cheng J."/>
        </authorList>
    </citation>
    <scope>NUCLEOTIDE SEQUENCE [LARGE SCALE GENOMIC DNA]</scope>
    <source>
        <strain evidence="6">ATCC BAA-798 / YNP1</strain>
    </source>
</reference>
<dbReference type="SUPFAM" id="SSF51556">
    <property type="entry name" value="Metallo-dependent hydrolases"/>
    <property type="match status" value="1"/>
</dbReference>
<gene>
    <name evidence="5" type="ordered locus">Tter_1486</name>
</gene>
<dbReference type="InterPro" id="IPR006680">
    <property type="entry name" value="Amidohydro-rel"/>
</dbReference>
<dbReference type="FunFam" id="3.20.20.140:FF:000014">
    <property type="entry name" value="5-methylthioadenosine/S-adenosylhomocysteine deaminase"/>
    <property type="match status" value="1"/>
</dbReference>
<organism evidence="5 6">
    <name type="scientific">Thermobaculum terrenum (strain ATCC BAA-798 / CCMEE 7001 / YNP1)</name>
    <dbReference type="NCBI Taxonomy" id="525904"/>
    <lineage>
        <taxon>Bacteria</taxon>
        <taxon>Bacillati</taxon>
        <taxon>Chloroflexota</taxon>
        <taxon>Chloroflexia</taxon>
        <taxon>Candidatus Thermobaculales</taxon>
        <taxon>Candidatus Thermobaculaceae</taxon>
        <taxon>Thermobaculum</taxon>
    </lineage>
</organism>
<dbReference type="eggNOG" id="COG0402">
    <property type="taxonomic scope" value="Bacteria"/>
</dbReference>
<dbReference type="RefSeq" id="WP_012875427.1">
    <property type="nucleotide sequence ID" value="NC_013525.1"/>
</dbReference>
<dbReference type="HOGENOM" id="CLU_012358_2_1_0"/>
<dbReference type="PANTHER" id="PTHR43794">
    <property type="entry name" value="AMINOHYDROLASE SSNA-RELATED"/>
    <property type="match status" value="1"/>
</dbReference>
<accession>D1CC77</accession>
<evidence type="ECO:0000313" key="5">
    <source>
        <dbReference type="EMBL" id="ACZ42392.1"/>
    </source>
</evidence>
<evidence type="ECO:0000256" key="3">
    <source>
        <dbReference type="ARBA" id="ARBA00022833"/>
    </source>
</evidence>
<name>D1CC77_THET1</name>
<evidence type="ECO:0000256" key="2">
    <source>
        <dbReference type="ARBA" id="ARBA00022801"/>
    </source>
</evidence>
<dbReference type="InterPro" id="IPR050287">
    <property type="entry name" value="MTA/SAH_deaminase"/>
</dbReference>
<dbReference type="KEGG" id="ttr:Tter_1486"/>
<dbReference type="Proteomes" id="UP000000323">
    <property type="component" value="Chromosome 1"/>
</dbReference>
<feature type="domain" description="Amidohydrolase-related" evidence="4">
    <location>
        <begin position="54"/>
        <end position="405"/>
    </location>
</feature>
<dbReference type="Gene3D" id="3.20.20.140">
    <property type="entry name" value="Metal-dependent hydrolases"/>
    <property type="match status" value="1"/>
</dbReference>
<dbReference type="GO" id="GO:0019239">
    <property type="term" value="F:deaminase activity"/>
    <property type="evidence" value="ECO:0007669"/>
    <property type="project" value="UniProtKB-ARBA"/>
</dbReference>
<dbReference type="GO" id="GO:0046872">
    <property type="term" value="F:metal ion binding"/>
    <property type="evidence" value="ECO:0007669"/>
    <property type="project" value="UniProtKB-KW"/>
</dbReference>
<evidence type="ECO:0000259" key="4">
    <source>
        <dbReference type="Pfam" id="PF01979"/>
    </source>
</evidence>
<dbReference type="Gene3D" id="2.30.40.10">
    <property type="entry name" value="Urease, subunit C, domain 1"/>
    <property type="match status" value="1"/>
</dbReference>